<dbReference type="GeneID" id="87864922"/>
<evidence type="ECO:0000259" key="1">
    <source>
        <dbReference type="Pfam" id="PF06985"/>
    </source>
</evidence>
<sequence length="507" mass="58308">MAEFQEKVRFIDIGLDDTATIRLVEGIKDTDVKYITLSYRWTAETPNTNLKTGIKDKYHKSISTENWPQIYNDVVALSRALGIRYVWIDSLCIIQDDGKDWNIQASLMHRIYAHGYLNLANACAEFSPGLEVTRDPLSVSPCVISRTRTDGSREYWACFRNFNPTEALSFAPLYSRGWCYQERFLATRTIQFSQQLYWECKAGHASESFTGEKGLAWSRDSASQHPDILTSVDQASDRRLSSALGASVERDWCVAGLWKKHLTRQLIWGRVSRRYGHYNEFEKIRDTAYYISLENQLDGFPSWSWASCPTSPDSSFITWPGYTGEGHYESLVEIETIIPLNYQALDLGYPGFESATMILRTPFDFLGFDAEQLLSKWESWYSSCNVDAREPNGDKCRFQVSIDLDRPILGVVKKEDLRLLPIIMEYQAGGWDTVRIQGILLETLGVEEGLPTFRRMGKWSHIYCARTHPSPIPGLLGYFDNEERLGIELGEFRKRRESLPFHRYKLV</sequence>
<dbReference type="EMBL" id="JAUEPP010000004">
    <property type="protein sequence ID" value="KAK3345022.1"/>
    <property type="molecule type" value="Genomic_DNA"/>
</dbReference>
<reference evidence="2" key="1">
    <citation type="journal article" date="2023" name="Mol. Phylogenet. Evol.">
        <title>Genome-scale phylogeny and comparative genomics of the fungal order Sordariales.</title>
        <authorList>
            <person name="Hensen N."/>
            <person name="Bonometti L."/>
            <person name="Westerberg I."/>
            <person name="Brannstrom I.O."/>
            <person name="Guillou S."/>
            <person name="Cros-Aarteil S."/>
            <person name="Calhoun S."/>
            <person name="Haridas S."/>
            <person name="Kuo A."/>
            <person name="Mondo S."/>
            <person name="Pangilinan J."/>
            <person name="Riley R."/>
            <person name="LaButti K."/>
            <person name="Andreopoulos B."/>
            <person name="Lipzen A."/>
            <person name="Chen C."/>
            <person name="Yan M."/>
            <person name="Daum C."/>
            <person name="Ng V."/>
            <person name="Clum A."/>
            <person name="Steindorff A."/>
            <person name="Ohm R.A."/>
            <person name="Martin F."/>
            <person name="Silar P."/>
            <person name="Natvig D.O."/>
            <person name="Lalanne C."/>
            <person name="Gautier V."/>
            <person name="Ament-Velasquez S.L."/>
            <person name="Kruys A."/>
            <person name="Hutchinson M.I."/>
            <person name="Powell A.J."/>
            <person name="Barry K."/>
            <person name="Miller A.N."/>
            <person name="Grigoriev I.V."/>
            <person name="Debuchy R."/>
            <person name="Gladieux P."/>
            <person name="Hiltunen Thoren M."/>
            <person name="Johannesson H."/>
        </authorList>
    </citation>
    <scope>NUCLEOTIDE SEQUENCE</scope>
    <source>
        <strain evidence="2">CBS 560.94</strain>
    </source>
</reference>
<dbReference type="Pfam" id="PF06985">
    <property type="entry name" value="HET"/>
    <property type="match status" value="1"/>
</dbReference>
<evidence type="ECO:0000313" key="3">
    <source>
        <dbReference type="Proteomes" id="UP001278500"/>
    </source>
</evidence>
<dbReference type="AlphaFoldDB" id="A0AAE0MSV9"/>
<comment type="caution">
    <text evidence="2">The sequence shown here is derived from an EMBL/GenBank/DDBJ whole genome shotgun (WGS) entry which is preliminary data.</text>
</comment>
<proteinExistence type="predicted"/>
<protein>
    <submittedName>
        <fullName evidence="2">Heterokaryon incompatibility protein-domain-containing protein</fullName>
    </submittedName>
</protein>
<name>A0AAE0MSV9_9PEZI</name>
<dbReference type="RefSeq" id="XP_062681635.1">
    <property type="nucleotide sequence ID" value="XM_062827768.1"/>
</dbReference>
<accession>A0AAE0MSV9</accession>
<feature type="domain" description="Heterokaryon incompatibility" evidence="1">
    <location>
        <begin position="34"/>
        <end position="182"/>
    </location>
</feature>
<dbReference type="PANTHER" id="PTHR33112:SF10">
    <property type="entry name" value="TOL"/>
    <property type="match status" value="1"/>
</dbReference>
<keyword evidence="3" id="KW-1185">Reference proteome</keyword>
<gene>
    <name evidence="2" type="ORF">B0H65DRAFT_493588</name>
</gene>
<evidence type="ECO:0000313" key="2">
    <source>
        <dbReference type="EMBL" id="KAK3345022.1"/>
    </source>
</evidence>
<organism evidence="2 3">
    <name type="scientific">Neurospora tetraspora</name>
    <dbReference type="NCBI Taxonomy" id="94610"/>
    <lineage>
        <taxon>Eukaryota</taxon>
        <taxon>Fungi</taxon>
        <taxon>Dikarya</taxon>
        <taxon>Ascomycota</taxon>
        <taxon>Pezizomycotina</taxon>
        <taxon>Sordariomycetes</taxon>
        <taxon>Sordariomycetidae</taxon>
        <taxon>Sordariales</taxon>
        <taxon>Sordariaceae</taxon>
        <taxon>Neurospora</taxon>
    </lineage>
</organism>
<dbReference type="PANTHER" id="PTHR33112">
    <property type="entry name" value="DOMAIN PROTEIN, PUTATIVE-RELATED"/>
    <property type="match status" value="1"/>
</dbReference>
<dbReference type="Proteomes" id="UP001278500">
    <property type="component" value="Unassembled WGS sequence"/>
</dbReference>
<dbReference type="InterPro" id="IPR010730">
    <property type="entry name" value="HET"/>
</dbReference>
<reference evidence="2" key="2">
    <citation type="submission" date="2023-06" db="EMBL/GenBank/DDBJ databases">
        <authorList>
            <consortium name="Lawrence Berkeley National Laboratory"/>
            <person name="Haridas S."/>
            <person name="Hensen N."/>
            <person name="Bonometti L."/>
            <person name="Westerberg I."/>
            <person name="Brannstrom I.O."/>
            <person name="Guillou S."/>
            <person name="Cros-Aarteil S."/>
            <person name="Calhoun S."/>
            <person name="Kuo A."/>
            <person name="Mondo S."/>
            <person name="Pangilinan J."/>
            <person name="Riley R."/>
            <person name="Labutti K."/>
            <person name="Andreopoulos B."/>
            <person name="Lipzen A."/>
            <person name="Chen C."/>
            <person name="Yanf M."/>
            <person name="Daum C."/>
            <person name="Ng V."/>
            <person name="Clum A."/>
            <person name="Steindorff A."/>
            <person name="Ohm R."/>
            <person name="Martin F."/>
            <person name="Silar P."/>
            <person name="Natvig D."/>
            <person name="Lalanne C."/>
            <person name="Gautier V."/>
            <person name="Ament-Velasquez S.L."/>
            <person name="Kruys A."/>
            <person name="Hutchinson M.I."/>
            <person name="Powell A.J."/>
            <person name="Barry K."/>
            <person name="Miller A.N."/>
            <person name="Grigoriev I.V."/>
            <person name="Debuchy R."/>
            <person name="Gladieux P."/>
            <person name="Thoren M.H."/>
            <person name="Johannesson H."/>
        </authorList>
    </citation>
    <scope>NUCLEOTIDE SEQUENCE</scope>
    <source>
        <strain evidence="2">CBS 560.94</strain>
    </source>
</reference>